<comment type="caution">
    <text evidence="11">The sequence shown here is derived from an EMBL/GenBank/DDBJ whole genome shotgun (WGS) entry which is preliminary data.</text>
</comment>
<dbReference type="PANTHER" id="PTHR21098">
    <property type="entry name" value="RIBOFLAVIN SYNTHASE ALPHA CHAIN"/>
    <property type="match status" value="1"/>
</dbReference>
<dbReference type="CDD" id="cd00402">
    <property type="entry name" value="Riboflavin_synthase_like"/>
    <property type="match status" value="1"/>
</dbReference>
<proteinExistence type="predicted"/>
<feature type="repeat" description="Lumazine-binding" evidence="9">
    <location>
        <begin position="95"/>
        <end position="191"/>
    </location>
</feature>
<gene>
    <name evidence="11" type="ORF">A3D07_00805</name>
</gene>
<dbReference type="PIRSF" id="PIRSF000498">
    <property type="entry name" value="Riboflavin_syn_A"/>
    <property type="match status" value="1"/>
</dbReference>
<dbReference type="FunFam" id="2.40.30.20:FF:000004">
    <property type="entry name" value="Riboflavin synthase, alpha subunit"/>
    <property type="match status" value="1"/>
</dbReference>
<protein>
    <recommendedName>
        <fullName evidence="4 8">Riboflavin synthase</fullName>
        <ecNumber evidence="3 8">2.5.1.9</ecNumber>
    </recommendedName>
</protein>
<evidence type="ECO:0000313" key="12">
    <source>
        <dbReference type="Proteomes" id="UP000177124"/>
    </source>
</evidence>
<evidence type="ECO:0000256" key="3">
    <source>
        <dbReference type="ARBA" id="ARBA00012827"/>
    </source>
</evidence>
<keyword evidence="6" id="KW-0808">Transferase</keyword>
<feature type="repeat" description="Lumazine-binding" evidence="9">
    <location>
        <begin position="1"/>
        <end position="94"/>
    </location>
</feature>
<dbReference type="AlphaFoldDB" id="A0A1F5GEV4"/>
<evidence type="ECO:0000256" key="8">
    <source>
        <dbReference type="NCBIfam" id="TIGR00187"/>
    </source>
</evidence>
<keyword evidence="5" id="KW-0686">Riboflavin biosynthesis</keyword>
<evidence type="ECO:0000256" key="7">
    <source>
        <dbReference type="ARBA" id="ARBA00022737"/>
    </source>
</evidence>
<evidence type="ECO:0000313" key="11">
    <source>
        <dbReference type="EMBL" id="OGD90375.1"/>
    </source>
</evidence>
<reference evidence="11 12" key="1">
    <citation type="journal article" date="2016" name="Nat. Commun.">
        <title>Thousands of microbial genomes shed light on interconnected biogeochemical processes in an aquifer system.</title>
        <authorList>
            <person name="Anantharaman K."/>
            <person name="Brown C.T."/>
            <person name="Hug L.A."/>
            <person name="Sharon I."/>
            <person name="Castelle C.J."/>
            <person name="Probst A.J."/>
            <person name="Thomas B.C."/>
            <person name="Singh A."/>
            <person name="Wilkins M.J."/>
            <person name="Karaoz U."/>
            <person name="Brodie E.L."/>
            <person name="Williams K.H."/>
            <person name="Hubbard S.S."/>
            <person name="Banfield J.F."/>
        </authorList>
    </citation>
    <scope>NUCLEOTIDE SEQUENCE [LARGE SCALE GENOMIC DNA]</scope>
</reference>
<comment type="function">
    <text evidence="1">Catalyzes the dismutation of two molecules of 6,7-dimethyl-8-ribityllumazine, resulting in the formation of riboflavin and 5-amino-6-(D-ribitylamino)uracil.</text>
</comment>
<dbReference type="EMBL" id="MFBF01000046">
    <property type="protein sequence ID" value="OGD90375.1"/>
    <property type="molecule type" value="Genomic_DNA"/>
</dbReference>
<accession>A0A1F5GEV4</accession>
<dbReference type="PANTHER" id="PTHR21098:SF0">
    <property type="entry name" value="RIBOFLAVIN SYNTHASE"/>
    <property type="match status" value="1"/>
</dbReference>
<dbReference type="InterPro" id="IPR017938">
    <property type="entry name" value="Riboflavin_synthase-like_b-brl"/>
</dbReference>
<dbReference type="SUPFAM" id="SSF63380">
    <property type="entry name" value="Riboflavin synthase domain-like"/>
    <property type="match status" value="2"/>
</dbReference>
<evidence type="ECO:0000256" key="6">
    <source>
        <dbReference type="ARBA" id="ARBA00022679"/>
    </source>
</evidence>
<organism evidence="11 12">
    <name type="scientific">Candidatus Curtissbacteria bacterium RIFCSPHIGHO2_02_FULL_42_15</name>
    <dbReference type="NCBI Taxonomy" id="1797716"/>
    <lineage>
        <taxon>Bacteria</taxon>
        <taxon>Candidatus Curtissiibacteriota</taxon>
    </lineage>
</organism>
<comment type="pathway">
    <text evidence="2">Cofactor biosynthesis; riboflavin biosynthesis; riboflavin from 2-hydroxy-3-oxobutyl phosphate and 5-amino-6-(D-ribitylamino)uracil: step 2/2.</text>
</comment>
<evidence type="ECO:0000256" key="1">
    <source>
        <dbReference type="ARBA" id="ARBA00002803"/>
    </source>
</evidence>
<keyword evidence="7" id="KW-0677">Repeat</keyword>
<dbReference type="NCBIfam" id="TIGR00187">
    <property type="entry name" value="ribE"/>
    <property type="match status" value="1"/>
</dbReference>
<evidence type="ECO:0000256" key="2">
    <source>
        <dbReference type="ARBA" id="ARBA00004887"/>
    </source>
</evidence>
<dbReference type="InterPro" id="IPR026017">
    <property type="entry name" value="Lumazine-bd_dom"/>
</dbReference>
<evidence type="ECO:0000259" key="10">
    <source>
        <dbReference type="PROSITE" id="PS51177"/>
    </source>
</evidence>
<feature type="domain" description="Lumazine-binding" evidence="10">
    <location>
        <begin position="1"/>
        <end position="94"/>
    </location>
</feature>
<dbReference type="Pfam" id="PF00677">
    <property type="entry name" value="Lum_binding"/>
    <property type="match status" value="2"/>
</dbReference>
<sequence>MFTGIVSHIGKVEGIEGAKFTFSVPASFIKSLKKGSSISVNGVCLTLKNSPSGRKFNVDLMPETQKRTSFSDLKKGDSVNLEPAMKTDSRFEGHIVQGHIDGTAKLGSVKKQGNSYIMTFAVPKPLTRYIAEKGSIAVNGISLTVISARGNQFTVGIIPYTWENTMLKRLKAGDKVNIEVDILAKYLEKLVKNVKKTH</sequence>
<dbReference type="NCBIfam" id="NF006767">
    <property type="entry name" value="PRK09289.1"/>
    <property type="match status" value="1"/>
</dbReference>
<evidence type="ECO:0000256" key="5">
    <source>
        <dbReference type="ARBA" id="ARBA00022619"/>
    </source>
</evidence>
<name>A0A1F5GEV4_9BACT</name>
<evidence type="ECO:0000256" key="9">
    <source>
        <dbReference type="PROSITE-ProRule" id="PRU00524"/>
    </source>
</evidence>
<dbReference type="STRING" id="1797716.A3D07_00805"/>
<dbReference type="InterPro" id="IPR023366">
    <property type="entry name" value="ATP_synth_asu-like_sf"/>
</dbReference>
<dbReference type="Gene3D" id="2.40.30.20">
    <property type="match status" value="2"/>
</dbReference>
<evidence type="ECO:0000256" key="4">
    <source>
        <dbReference type="ARBA" id="ARBA00013950"/>
    </source>
</evidence>
<dbReference type="Proteomes" id="UP000177124">
    <property type="component" value="Unassembled WGS sequence"/>
</dbReference>
<dbReference type="PROSITE" id="PS51177">
    <property type="entry name" value="LUMAZINE_BIND"/>
    <property type="match status" value="2"/>
</dbReference>
<feature type="domain" description="Lumazine-binding" evidence="10">
    <location>
        <begin position="95"/>
        <end position="191"/>
    </location>
</feature>
<dbReference type="InterPro" id="IPR001783">
    <property type="entry name" value="Lumazine-bd"/>
</dbReference>
<dbReference type="GO" id="GO:0009231">
    <property type="term" value="P:riboflavin biosynthetic process"/>
    <property type="evidence" value="ECO:0007669"/>
    <property type="project" value="UniProtKB-KW"/>
</dbReference>
<dbReference type="GO" id="GO:0004746">
    <property type="term" value="F:riboflavin synthase activity"/>
    <property type="evidence" value="ECO:0007669"/>
    <property type="project" value="UniProtKB-UniRule"/>
</dbReference>
<dbReference type="EC" id="2.5.1.9" evidence="3 8"/>